<keyword evidence="4 7" id="KW-0862">Zinc</keyword>
<dbReference type="Gene3D" id="3.40.1050.10">
    <property type="entry name" value="Carbonic anhydrase"/>
    <property type="match status" value="1"/>
</dbReference>
<evidence type="ECO:0000256" key="1">
    <source>
        <dbReference type="ARBA" id="ARBA00006217"/>
    </source>
</evidence>
<dbReference type="SMART" id="SM00947">
    <property type="entry name" value="Pro_CA"/>
    <property type="match status" value="1"/>
</dbReference>
<evidence type="ECO:0000256" key="7">
    <source>
        <dbReference type="PIRSR" id="PIRSR601765-2"/>
    </source>
</evidence>
<dbReference type="STRING" id="1202768.SAMN05216285_3407"/>
<dbReference type="OrthoDB" id="24878at2157"/>
<dbReference type="EC" id="4.2.1.1" evidence="2"/>
<gene>
    <name evidence="8" type="ORF">SAMN05216285_3407</name>
</gene>
<dbReference type="InterPro" id="IPR036874">
    <property type="entry name" value="Carbonic_anhydrase_sf"/>
</dbReference>
<feature type="binding site" evidence="7">
    <location>
        <position position="106"/>
    </location>
    <ligand>
        <name>Zn(2+)</name>
        <dbReference type="ChEBI" id="CHEBI:29105"/>
    </ligand>
</feature>
<dbReference type="PANTHER" id="PTHR11002:SF76">
    <property type="entry name" value="CARBONIC ANHYDRASE"/>
    <property type="match status" value="1"/>
</dbReference>
<name>A0A1I0QDC3_9EURY</name>
<comment type="similarity">
    <text evidence="1">Belongs to the beta-class carbonic anhydrase family.</text>
</comment>
<dbReference type="Pfam" id="PF00484">
    <property type="entry name" value="Pro_CA"/>
    <property type="match status" value="1"/>
</dbReference>
<keyword evidence="9" id="KW-1185">Reference proteome</keyword>
<dbReference type="Proteomes" id="UP000183275">
    <property type="component" value="Unassembled WGS sequence"/>
</dbReference>
<accession>A0A1I0QDC3</accession>
<feature type="binding site" evidence="7">
    <location>
        <position position="103"/>
    </location>
    <ligand>
        <name>Zn(2+)</name>
        <dbReference type="ChEBI" id="CHEBI:29105"/>
    </ligand>
</feature>
<dbReference type="InterPro" id="IPR001765">
    <property type="entry name" value="Carbonic_anhydrase"/>
</dbReference>
<evidence type="ECO:0000256" key="2">
    <source>
        <dbReference type="ARBA" id="ARBA00012925"/>
    </source>
</evidence>
<reference evidence="9" key="1">
    <citation type="submission" date="2016-10" db="EMBL/GenBank/DDBJ databases">
        <authorList>
            <person name="Varghese N."/>
        </authorList>
    </citation>
    <scope>NUCLEOTIDE SEQUENCE [LARGE SCALE GENOMIC DNA]</scope>
    <source>
        <strain evidence="9">CGMCC 1.12284</strain>
    </source>
</reference>
<keyword evidence="3 7" id="KW-0479">Metal-binding</keyword>
<sequence length="240" mass="25843">MGTGRKTLAELLAGNERHIESLPDEYFADVQTGQRPTVVAICCSDSRVAHEGMWGVDRPGAVFTPSNIGNQVWDEDDGERIVDGGILYPIHHTGTDAVAVVGHTGCGAVTAAYRVAIGEDPPGPRGVDKWVDMLVPVVEEALESSLVDADAADDRVINQLVEYNVGYQARSLYVSDDVLDFVDIYGFVYDFQGVYGDDPGRTYLVSVDGETDPEAIVESVPDGYEAAQKSLLYEDVGPGE</sequence>
<evidence type="ECO:0000256" key="5">
    <source>
        <dbReference type="ARBA" id="ARBA00023239"/>
    </source>
</evidence>
<dbReference type="eggNOG" id="arCOG02860">
    <property type="taxonomic scope" value="Archaea"/>
</dbReference>
<evidence type="ECO:0000256" key="4">
    <source>
        <dbReference type="ARBA" id="ARBA00022833"/>
    </source>
</evidence>
<protein>
    <recommendedName>
        <fullName evidence="2">carbonic anhydrase</fullName>
        <ecNumber evidence="2">4.2.1.1</ecNumber>
    </recommendedName>
</protein>
<comment type="catalytic activity">
    <reaction evidence="6">
        <text>hydrogencarbonate + H(+) = CO2 + H2O</text>
        <dbReference type="Rhea" id="RHEA:10748"/>
        <dbReference type="ChEBI" id="CHEBI:15377"/>
        <dbReference type="ChEBI" id="CHEBI:15378"/>
        <dbReference type="ChEBI" id="CHEBI:16526"/>
        <dbReference type="ChEBI" id="CHEBI:17544"/>
        <dbReference type="EC" id="4.2.1.1"/>
    </reaction>
</comment>
<dbReference type="GO" id="GO:0004089">
    <property type="term" value="F:carbonate dehydratase activity"/>
    <property type="evidence" value="ECO:0007669"/>
    <property type="project" value="UniProtKB-EC"/>
</dbReference>
<organism evidence="8 9">
    <name type="scientific">Natrinema salifodinae</name>
    <dbReference type="NCBI Taxonomy" id="1202768"/>
    <lineage>
        <taxon>Archaea</taxon>
        <taxon>Methanobacteriati</taxon>
        <taxon>Methanobacteriota</taxon>
        <taxon>Stenosarchaea group</taxon>
        <taxon>Halobacteria</taxon>
        <taxon>Halobacteriales</taxon>
        <taxon>Natrialbaceae</taxon>
        <taxon>Natrinema</taxon>
    </lineage>
</organism>
<comment type="cofactor">
    <cofactor evidence="7">
        <name>Zn(2+)</name>
        <dbReference type="ChEBI" id="CHEBI:29105"/>
    </cofactor>
    <text evidence="7">Binds 1 zinc ion per subunit.</text>
</comment>
<evidence type="ECO:0000256" key="3">
    <source>
        <dbReference type="ARBA" id="ARBA00022723"/>
    </source>
</evidence>
<dbReference type="AlphaFoldDB" id="A0A1I0QDC3"/>
<dbReference type="SUPFAM" id="SSF53056">
    <property type="entry name" value="beta-carbonic anhydrase, cab"/>
    <property type="match status" value="1"/>
</dbReference>
<evidence type="ECO:0000313" key="9">
    <source>
        <dbReference type="Proteomes" id="UP000183275"/>
    </source>
</evidence>
<proteinExistence type="inferred from homology"/>
<dbReference type="GO" id="GO:0008270">
    <property type="term" value="F:zinc ion binding"/>
    <property type="evidence" value="ECO:0007669"/>
    <property type="project" value="InterPro"/>
</dbReference>
<evidence type="ECO:0000313" key="8">
    <source>
        <dbReference type="EMBL" id="SEW24980.1"/>
    </source>
</evidence>
<feature type="binding site" evidence="7">
    <location>
        <position position="43"/>
    </location>
    <ligand>
        <name>Zn(2+)</name>
        <dbReference type="ChEBI" id="CHEBI:29105"/>
    </ligand>
</feature>
<dbReference type="RefSeq" id="WP_049990074.1">
    <property type="nucleotide sequence ID" value="NZ_FOIS01000004.1"/>
</dbReference>
<dbReference type="EMBL" id="FOIS01000004">
    <property type="protein sequence ID" value="SEW24980.1"/>
    <property type="molecule type" value="Genomic_DNA"/>
</dbReference>
<keyword evidence="5" id="KW-0456">Lyase</keyword>
<evidence type="ECO:0000256" key="6">
    <source>
        <dbReference type="ARBA" id="ARBA00048348"/>
    </source>
</evidence>
<dbReference type="PANTHER" id="PTHR11002">
    <property type="entry name" value="CARBONIC ANHYDRASE"/>
    <property type="match status" value="1"/>
</dbReference>